<dbReference type="Pfam" id="PF02585">
    <property type="entry name" value="PIG-L"/>
    <property type="match status" value="1"/>
</dbReference>
<evidence type="ECO:0000313" key="2">
    <source>
        <dbReference type="Proteomes" id="UP000249782"/>
    </source>
</evidence>
<dbReference type="InterPro" id="IPR024078">
    <property type="entry name" value="LmbE-like_dom_sf"/>
</dbReference>
<dbReference type="PANTHER" id="PTHR12993:SF11">
    <property type="entry name" value="N-ACETYLGLUCOSAMINYL-PHOSPHATIDYLINOSITOL DE-N-ACETYLASE"/>
    <property type="match status" value="1"/>
</dbReference>
<sequence length="443" mass="49749">MNLKKTLILTLILLGGILFISAFVHIPSAIQSGKTVYPLLSFKKSDRVMIIAPHPDDEALAAAGIIRYCVNHNIPVKVVIVTNGGSDLAWQRHAESLEAMKKLGLNDNITFLDYPQVGLTHLLTQNWNKPYMDPKGISHSMNKFSHNPGAPYTGESLAMELEDVIYDFKPTVIIYPDSNDLHQDHWATSAFVEYAITKLNYNCTTLGYMIHTPSNPWPSPRSYSPSSYLTPPSYLSAQENWVEFPLTEKDEEFKASAIKSYKSQLKKGSYFLLSFVRKNELFSIQHPITISKNSSTGYPNLIFKDPENDVKKLTTSIETGIKTSESSVDLTNISFETNNNGTWISLQTKDKISANNIYKFHLLIIYGNNTTAVMDIQIKNGKYHINQYGTTLSNLTFINTRNAIIIKIPIIFKKGDNVILSAEAIDSKGKSTDRSPWQIIKIT</sequence>
<organism evidence="1 2">
    <name type="scientific">Methanothermobacter tenebrarum</name>
    <dbReference type="NCBI Taxonomy" id="680118"/>
    <lineage>
        <taxon>Archaea</taxon>
        <taxon>Methanobacteriati</taxon>
        <taxon>Methanobacteriota</taxon>
        <taxon>Methanomada group</taxon>
        <taxon>Methanobacteria</taxon>
        <taxon>Methanobacteriales</taxon>
        <taxon>Methanobacteriaceae</taxon>
        <taxon>Methanothermobacter</taxon>
    </lineage>
</organism>
<dbReference type="RefSeq" id="WP_112093689.1">
    <property type="nucleotide sequence ID" value="NZ_QLOE01000003.1"/>
</dbReference>
<accession>A0A328PDW8</accession>
<dbReference type="InterPro" id="IPR003737">
    <property type="entry name" value="GlcNAc_PI_deacetylase-related"/>
</dbReference>
<dbReference type="Proteomes" id="UP000249782">
    <property type="component" value="Unassembled WGS sequence"/>
</dbReference>
<gene>
    <name evidence="1" type="ORF">DPC56_03600</name>
</gene>
<evidence type="ECO:0000313" key="1">
    <source>
        <dbReference type="EMBL" id="RAO79401.1"/>
    </source>
</evidence>
<dbReference type="PANTHER" id="PTHR12993">
    <property type="entry name" value="N-ACETYLGLUCOSAMINYL-PHOSPHATIDYLINOSITOL DE-N-ACETYLASE-RELATED"/>
    <property type="match status" value="1"/>
</dbReference>
<reference evidence="1 2" key="1">
    <citation type="submission" date="2018-06" db="EMBL/GenBank/DDBJ databases">
        <title>Draft genome sequence of hyperthermophilic methanogen Methanothermobacter tenebrarum sp. MCM-B 1447.</title>
        <authorList>
            <person name="Pore S.D."/>
            <person name="Dagar S."/>
            <person name="Dhakephalkar P.K."/>
        </authorList>
    </citation>
    <scope>NUCLEOTIDE SEQUENCE [LARGE SCALE GENOMIC DNA]</scope>
    <source>
        <strain evidence="1 2">MCM B 1447</strain>
    </source>
</reference>
<name>A0A328PDW8_9EURY</name>
<comment type="caution">
    <text evidence="1">The sequence shown here is derived from an EMBL/GenBank/DDBJ whole genome shotgun (WGS) entry which is preliminary data.</text>
</comment>
<keyword evidence="2" id="KW-1185">Reference proteome</keyword>
<dbReference type="Gene3D" id="3.40.50.10320">
    <property type="entry name" value="LmbE-like"/>
    <property type="match status" value="1"/>
</dbReference>
<proteinExistence type="predicted"/>
<dbReference type="SUPFAM" id="SSF102588">
    <property type="entry name" value="LmbE-like"/>
    <property type="match status" value="1"/>
</dbReference>
<dbReference type="OrthoDB" id="70547at2157"/>
<dbReference type="AlphaFoldDB" id="A0A328PDW8"/>
<protein>
    <submittedName>
        <fullName evidence="1">PIG-L family deacetylase</fullName>
    </submittedName>
</protein>
<dbReference type="GO" id="GO:0016811">
    <property type="term" value="F:hydrolase activity, acting on carbon-nitrogen (but not peptide) bonds, in linear amides"/>
    <property type="evidence" value="ECO:0007669"/>
    <property type="project" value="TreeGrafter"/>
</dbReference>
<dbReference type="EMBL" id="QLOE01000003">
    <property type="protein sequence ID" value="RAO79401.1"/>
    <property type="molecule type" value="Genomic_DNA"/>
</dbReference>